<evidence type="ECO:0000256" key="2">
    <source>
        <dbReference type="ARBA" id="ARBA00022723"/>
    </source>
</evidence>
<dbReference type="Pfam" id="PF00067">
    <property type="entry name" value="p450"/>
    <property type="match status" value="1"/>
</dbReference>
<dbReference type="InterPro" id="IPR036396">
    <property type="entry name" value="Cyt_P450_sf"/>
</dbReference>
<evidence type="ECO:0000256" key="4">
    <source>
        <dbReference type="PIRSR" id="PIRSR602401-1"/>
    </source>
</evidence>
<keyword evidence="5" id="KW-0503">Monooxygenase</keyword>
<reference evidence="6" key="1">
    <citation type="submission" date="2021-12" db="EMBL/GenBank/DDBJ databases">
        <title>Curvularia clavata genome.</title>
        <authorList>
            <person name="Cao Y."/>
        </authorList>
    </citation>
    <scope>NUCLEOTIDE SEQUENCE</scope>
    <source>
        <strain evidence="6">Yc1106</strain>
    </source>
</reference>
<dbReference type="PANTHER" id="PTHR24305">
    <property type="entry name" value="CYTOCHROME P450"/>
    <property type="match status" value="1"/>
</dbReference>
<name>A0A9Q9DPT0_CURCL</name>
<dbReference type="Gene3D" id="1.10.630.10">
    <property type="entry name" value="Cytochrome P450"/>
    <property type="match status" value="1"/>
</dbReference>
<dbReference type="InterPro" id="IPR050121">
    <property type="entry name" value="Cytochrome_P450_monoxygenase"/>
</dbReference>
<keyword evidence="5" id="KW-0560">Oxidoreductase</keyword>
<evidence type="ECO:0000256" key="5">
    <source>
        <dbReference type="RuleBase" id="RU000461"/>
    </source>
</evidence>
<dbReference type="GO" id="GO:0004497">
    <property type="term" value="F:monooxygenase activity"/>
    <property type="evidence" value="ECO:0007669"/>
    <property type="project" value="UniProtKB-KW"/>
</dbReference>
<evidence type="ECO:0000313" key="7">
    <source>
        <dbReference type="Proteomes" id="UP001056012"/>
    </source>
</evidence>
<sequence length="465" mass="52167">MATRELHKRYGPIVRIAPDEVTVADPSALPLIFPVQKPLQKTDWYIPWRPKGLGSQPDLFTQTDEKAHTAYRKIVGGVYSLSSILRNEAGLDEMLELFMERLASFADRGEEFDFGLWLEMYAFDNIGVALFGHAFGFLRDSVDYNGYIHAVHLAMPFLTLLTVTPYYAQPFLMLVAVCIPKLLKAVLAVEDIKKSAIKETQKATERSREVTGNRPDVTSQLLAIVQEKGEKVNYSHREITSDMWVGIMAGADSTAVTMRSVMYFLMKNPDKLEKVRAEVDAAFEDGTLSSPVPYSRVSTLPYLTAVIKEAGRLFPAFSVSMPRYAPSQGLTLCGKYIPGGYTVGMNPAIVQHDRGVFGANSHEFEPERWLESEERTRAMNRAILSWGAGTRTCVGKPVGGSRSDYQVLTDSAQLALTEVYKVTAEILRRFTFEMAHDRPWKVQNCSFNVQTDVVCRFKRRDLTGT</sequence>
<comment type="cofactor">
    <cofactor evidence="1 4">
        <name>heme</name>
        <dbReference type="ChEBI" id="CHEBI:30413"/>
    </cofactor>
</comment>
<evidence type="ECO:0000256" key="3">
    <source>
        <dbReference type="ARBA" id="ARBA00023004"/>
    </source>
</evidence>
<comment type="similarity">
    <text evidence="5">Belongs to the cytochrome P450 family.</text>
</comment>
<evidence type="ECO:0008006" key="8">
    <source>
        <dbReference type="Google" id="ProtNLM"/>
    </source>
</evidence>
<evidence type="ECO:0000313" key="6">
    <source>
        <dbReference type="EMBL" id="USP75533.1"/>
    </source>
</evidence>
<dbReference type="GO" id="GO:0016705">
    <property type="term" value="F:oxidoreductase activity, acting on paired donors, with incorporation or reduction of molecular oxygen"/>
    <property type="evidence" value="ECO:0007669"/>
    <property type="project" value="InterPro"/>
</dbReference>
<keyword evidence="3 4" id="KW-0408">Iron</keyword>
<evidence type="ECO:0000256" key="1">
    <source>
        <dbReference type="ARBA" id="ARBA00001971"/>
    </source>
</evidence>
<proteinExistence type="inferred from homology"/>
<dbReference type="AlphaFoldDB" id="A0A9Q9DPT0"/>
<accession>A0A9Q9DPT0</accession>
<dbReference type="PANTHER" id="PTHR24305:SF229">
    <property type="entry name" value="P450, PUTATIVE (EUROFUNG)-RELATED"/>
    <property type="match status" value="1"/>
</dbReference>
<keyword evidence="7" id="KW-1185">Reference proteome</keyword>
<feature type="binding site" description="axial binding residue" evidence="4">
    <location>
        <position position="393"/>
    </location>
    <ligand>
        <name>heme</name>
        <dbReference type="ChEBI" id="CHEBI:30413"/>
    </ligand>
    <ligandPart>
        <name>Fe</name>
        <dbReference type="ChEBI" id="CHEBI:18248"/>
    </ligandPart>
</feature>
<dbReference type="GO" id="GO:0020037">
    <property type="term" value="F:heme binding"/>
    <property type="evidence" value="ECO:0007669"/>
    <property type="project" value="InterPro"/>
</dbReference>
<keyword evidence="4 5" id="KW-0349">Heme</keyword>
<dbReference type="VEuPathDB" id="FungiDB:yc1106_02807"/>
<dbReference type="OrthoDB" id="3934656at2759"/>
<dbReference type="CDD" id="cd11060">
    <property type="entry name" value="CYP57A1-like"/>
    <property type="match status" value="1"/>
</dbReference>
<dbReference type="EMBL" id="CP089275">
    <property type="protein sequence ID" value="USP75533.1"/>
    <property type="molecule type" value="Genomic_DNA"/>
</dbReference>
<dbReference type="InterPro" id="IPR001128">
    <property type="entry name" value="Cyt_P450"/>
</dbReference>
<keyword evidence="2 4" id="KW-0479">Metal-binding</keyword>
<dbReference type="GO" id="GO:0005506">
    <property type="term" value="F:iron ion binding"/>
    <property type="evidence" value="ECO:0007669"/>
    <property type="project" value="InterPro"/>
</dbReference>
<gene>
    <name evidence="6" type="ORF">yc1106_02807</name>
</gene>
<dbReference type="PRINTS" id="PR00385">
    <property type="entry name" value="P450"/>
</dbReference>
<dbReference type="InterPro" id="IPR017972">
    <property type="entry name" value="Cyt_P450_CS"/>
</dbReference>
<dbReference type="SUPFAM" id="SSF48264">
    <property type="entry name" value="Cytochrome P450"/>
    <property type="match status" value="1"/>
</dbReference>
<dbReference type="PROSITE" id="PS00086">
    <property type="entry name" value="CYTOCHROME_P450"/>
    <property type="match status" value="1"/>
</dbReference>
<organism evidence="6 7">
    <name type="scientific">Curvularia clavata</name>
    <dbReference type="NCBI Taxonomy" id="95742"/>
    <lineage>
        <taxon>Eukaryota</taxon>
        <taxon>Fungi</taxon>
        <taxon>Dikarya</taxon>
        <taxon>Ascomycota</taxon>
        <taxon>Pezizomycotina</taxon>
        <taxon>Dothideomycetes</taxon>
        <taxon>Pleosporomycetidae</taxon>
        <taxon>Pleosporales</taxon>
        <taxon>Pleosporineae</taxon>
        <taxon>Pleosporaceae</taxon>
        <taxon>Curvularia</taxon>
    </lineage>
</organism>
<dbReference type="Proteomes" id="UP001056012">
    <property type="component" value="Chromosome 2"/>
</dbReference>
<protein>
    <recommendedName>
        <fullName evidence="8">Cytochrome P450</fullName>
    </recommendedName>
</protein>
<dbReference type="PRINTS" id="PR00463">
    <property type="entry name" value="EP450I"/>
</dbReference>
<dbReference type="InterPro" id="IPR002401">
    <property type="entry name" value="Cyt_P450_E_grp-I"/>
</dbReference>